<gene>
    <name evidence="3" type="primary">mbtM_1</name>
    <name evidence="3" type="ORF">MTIM_18770</name>
</gene>
<name>A0A7I9Z543_9MYCO</name>
<dbReference type="AlphaFoldDB" id="A0A7I9Z543"/>
<dbReference type="PROSITE" id="PS00455">
    <property type="entry name" value="AMP_BINDING"/>
    <property type="match status" value="1"/>
</dbReference>
<dbReference type="Pfam" id="PF00501">
    <property type="entry name" value="AMP-binding"/>
    <property type="match status" value="1"/>
</dbReference>
<sequence>MSELAAALTDAMRGGTSDLVVFDRESSVWHRHPWPEVHGLAESVAAWLVDRGRPAAVGLVGEPTVEFVAAIQGAWLTGASVSILPGPVRGAEGRRWAEATLTRFRGIGVRAVLSHGSYLDGLQSLDPAALDDGMIVEDVKPAAHTGRSCGELPAQPGNPAILQGTAGSTGSPKTAALSPRAVLANLRGLNQRLSVTPADVGCSWLPLYHDMGLSFLLASSLGGMSVWLSPTSAFTASPFRWLSWLSESRATITAAPNFAYNLVGRYARRVSDVDLGAVRVAINGGEPVDCEGFERFADAMGPFGFDAGAATPSYGLAESTCAVSVPAPGTGLRFADVTDETGARRHAVLGEAIGGTEIRITPRDGAHGDIGEIEIRGASMMDGYLGHDAVDRESWFPTGDLGFFADGGLVVCGRAKELITIAGRNIFPTEIEAVAAGVRGVREGAVVALATGEHSARPGLIVAAEFRGADQAGARADVIARVASVCGVVPSDVIFMAPGSLPRTSSGKLRRLEVRRSLETVD</sequence>
<keyword evidence="3" id="KW-0436">Ligase</keyword>
<reference evidence="3 4" key="1">
    <citation type="journal article" date="2019" name="Emerg. Microbes Infect.">
        <title>Comprehensive subspecies identification of 175 nontuberculous mycobacteria species based on 7547 genomic profiles.</title>
        <authorList>
            <person name="Matsumoto Y."/>
            <person name="Kinjo T."/>
            <person name="Motooka D."/>
            <person name="Nabeya D."/>
            <person name="Jung N."/>
            <person name="Uechi K."/>
            <person name="Horii T."/>
            <person name="Iida T."/>
            <person name="Fujita J."/>
            <person name="Nakamura S."/>
        </authorList>
    </citation>
    <scope>NUCLEOTIDE SEQUENCE [LARGE SCALE GENOMIC DNA]</scope>
    <source>
        <strain evidence="3 4">JCM 30726</strain>
    </source>
</reference>
<dbReference type="GO" id="GO:0070566">
    <property type="term" value="F:adenylyltransferase activity"/>
    <property type="evidence" value="ECO:0007669"/>
    <property type="project" value="TreeGrafter"/>
</dbReference>
<dbReference type="GO" id="GO:0016874">
    <property type="term" value="F:ligase activity"/>
    <property type="evidence" value="ECO:0007669"/>
    <property type="project" value="UniProtKB-KW"/>
</dbReference>
<dbReference type="NCBIfam" id="NF004510">
    <property type="entry name" value="PRK05851.1"/>
    <property type="match status" value="1"/>
</dbReference>
<dbReference type="Proteomes" id="UP000465301">
    <property type="component" value="Unassembled WGS sequence"/>
</dbReference>
<evidence type="ECO:0000313" key="3">
    <source>
        <dbReference type="EMBL" id="GFG95998.1"/>
    </source>
</evidence>
<dbReference type="GO" id="GO:0006633">
    <property type="term" value="P:fatty acid biosynthetic process"/>
    <property type="evidence" value="ECO:0007669"/>
    <property type="project" value="TreeGrafter"/>
</dbReference>
<dbReference type="InterPro" id="IPR045851">
    <property type="entry name" value="AMP-bd_C_sf"/>
</dbReference>
<dbReference type="RefSeq" id="WP_163708417.1">
    <property type="nucleotide sequence ID" value="NZ_BLLA01000001.1"/>
</dbReference>
<dbReference type="Gene3D" id="3.30.300.30">
    <property type="match status" value="1"/>
</dbReference>
<evidence type="ECO:0000256" key="1">
    <source>
        <dbReference type="ARBA" id="ARBA00006432"/>
    </source>
</evidence>
<evidence type="ECO:0000313" key="4">
    <source>
        <dbReference type="Proteomes" id="UP000465301"/>
    </source>
</evidence>
<feature type="domain" description="AMP-dependent synthetase/ligase" evidence="2">
    <location>
        <begin position="28"/>
        <end position="385"/>
    </location>
</feature>
<dbReference type="InterPro" id="IPR000873">
    <property type="entry name" value="AMP-dep_synth/lig_dom"/>
</dbReference>
<dbReference type="PANTHER" id="PTHR22754:SF32">
    <property type="entry name" value="DISCO-INTERACTING PROTEIN 2"/>
    <property type="match status" value="1"/>
</dbReference>
<organism evidence="3 4">
    <name type="scientific">Mycobacterium timonense</name>
    <dbReference type="NCBI Taxonomy" id="701043"/>
    <lineage>
        <taxon>Bacteria</taxon>
        <taxon>Bacillati</taxon>
        <taxon>Actinomycetota</taxon>
        <taxon>Actinomycetes</taxon>
        <taxon>Mycobacteriales</taxon>
        <taxon>Mycobacteriaceae</taxon>
        <taxon>Mycobacterium</taxon>
        <taxon>Mycobacterium avium complex (MAC)</taxon>
    </lineage>
</organism>
<dbReference type="InterPro" id="IPR020845">
    <property type="entry name" value="AMP-binding_CS"/>
</dbReference>
<keyword evidence="4" id="KW-1185">Reference proteome</keyword>
<dbReference type="GO" id="GO:0005886">
    <property type="term" value="C:plasma membrane"/>
    <property type="evidence" value="ECO:0007669"/>
    <property type="project" value="TreeGrafter"/>
</dbReference>
<comment type="similarity">
    <text evidence="1">Belongs to the ATP-dependent AMP-binding enzyme family.</text>
</comment>
<dbReference type="InterPro" id="IPR042099">
    <property type="entry name" value="ANL_N_sf"/>
</dbReference>
<dbReference type="Gene3D" id="3.40.50.12780">
    <property type="entry name" value="N-terminal domain of ligase-like"/>
    <property type="match status" value="1"/>
</dbReference>
<proteinExistence type="inferred from homology"/>
<dbReference type="PANTHER" id="PTHR22754">
    <property type="entry name" value="DISCO-INTERACTING PROTEIN 2 DIP2 -RELATED"/>
    <property type="match status" value="1"/>
</dbReference>
<comment type="caution">
    <text evidence="3">The sequence shown here is derived from an EMBL/GenBank/DDBJ whole genome shotgun (WGS) entry which is preliminary data.</text>
</comment>
<evidence type="ECO:0000259" key="2">
    <source>
        <dbReference type="Pfam" id="PF00501"/>
    </source>
</evidence>
<dbReference type="EMBL" id="BLLA01000001">
    <property type="protein sequence ID" value="GFG95998.1"/>
    <property type="molecule type" value="Genomic_DNA"/>
</dbReference>
<accession>A0A7I9Z543</accession>
<dbReference type="SUPFAM" id="SSF56801">
    <property type="entry name" value="Acetyl-CoA synthetase-like"/>
    <property type="match status" value="1"/>
</dbReference>
<protein>
    <submittedName>
        <fullName evidence="3">Long-chain-fatty-acid--[acyl-carrier-protein] ligase MbtM</fullName>
    </submittedName>
</protein>